<accession>A0A5C8UVK5</accession>
<dbReference type="EMBL" id="VRMG01000003">
    <property type="protein sequence ID" value="TXN32365.1"/>
    <property type="molecule type" value="Genomic_DNA"/>
</dbReference>
<dbReference type="PROSITE" id="PS50995">
    <property type="entry name" value="HTH_MARR_2"/>
    <property type="match status" value="1"/>
</dbReference>
<evidence type="ECO:0000313" key="3">
    <source>
        <dbReference type="Proteomes" id="UP000321379"/>
    </source>
</evidence>
<dbReference type="AlphaFoldDB" id="A0A5C8UVK5"/>
<dbReference type="InterPro" id="IPR036388">
    <property type="entry name" value="WH-like_DNA-bd_sf"/>
</dbReference>
<name>A0A5C8UVK5_9MICO</name>
<feature type="domain" description="HTH marR-type" evidence="1">
    <location>
        <begin position="11"/>
        <end position="143"/>
    </location>
</feature>
<evidence type="ECO:0000313" key="2">
    <source>
        <dbReference type="EMBL" id="TXN32365.1"/>
    </source>
</evidence>
<dbReference type="InterPro" id="IPR000835">
    <property type="entry name" value="HTH_MarR-typ"/>
</dbReference>
<sequence length="150" mass="16488">MKEQDRVGHLTESLGYVLKQSAKALHLATEEVLRPFDLTVAQFSCLELLGRHPGLSNAELGRGAFVSRQSMNLVLRGLQQRGLVTRPDTVATGWARPTQLTPEGRAQLHAAAESVRKVEKRMISAIPEKRRVKLRKDLAACADAIAPSAR</sequence>
<dbReference type="Proteomes" id="UP000321379">
    <property type="component" value="Unassembled WGS sequence"/>
</dbReference>
<gene>
    <name evidence="2" type="ORF">FVP33_01735</name>
</gene>
<dbReference type="Gene3D" id="1.10.10.10">
    <property type="entry name" value="Winged helix-like DNA-binding domain superfamily/Winged helix DNA-binding domain"/>
    <property type="match status" value="1"/>
</dbReference>
<proteinExistence type="predicted"/>
<dbReference type="Pfam" id="PF12802">
    <property type="entry name" value="MarR_2"/>
    <property type="match status" value="1"/>
</dbReference>
<dbReference type="GO" id="GO:0003700">
    <property type="term" value="F:DNA-binding transcription factor activity"/>
    <property type="evidence" value="ECO:0007669"/>
    <property type="project" value="InterPro"/>
</dbReference>
<protein>
    <submittedName>
        <fullName evidence="2">MarR family transcriptional regulator</fullName>
    </submittedName>
</protein>
<comment type="caution">
    <text evidence="2">The sequence shown here is derived from an EMBL/GenBank/DDBJ whole genome shotgun (WGS) entry which is preliminary data.</text>
</comment>
<evidence type="ECO:0000259" key="1">
    <source>
        <dbReference type="PROSITE" id="PS50995"/>
    </source>
</evidence>
<dbReference type="InterPro" id="IPR036390">
    <property type="entry name" value="WH_DNA-bd_sf"/>
</dbReference>
<organism evidence="2 3">
    <name type="scientific">Lacisediminihabitans profunda</name>
    <dbReference type="NCBI Taxonomy" id="2594790"/>
    <lineage>
        <taxon>Bacteria</taxon>
        <taxon>Bacillati</taxon>
        <taxon>Actinomycetota</taxon>
        <taxon>Actinomycetes</taxon>
        <taxon>Micrococcales</taxon>
        <taxon>Microbacteriaceae</taxon>
        <taxon>Lacisediminihabitans</taxon>
    </lineage>
</organism>
<dbReference type="SUPFAM" id="SSF46785">
    <property type="entry name" value="Winged helix' DNA-binding domain"/>
    <property type="match status" value="1"/>
</dbReference>
<dbReference type="SMART" id="SM00347">
    <property type="entry name" value="HTH_MARR"/>
    <property type="match status" value="1"/>
</dbReference>
<dbReference type="RefSeq" id="WP_147781911.1">
    <property type="nucleotide sequence ID" value="NZ_VRMG01000003.1"/>
</dbReference>
<reference evidence="2 3" key="1">
    <citation type="submission" date="2019-08" db="EMBL/GenBank/DDBJ databases">
        <title>Bacterial whole genome sequence for Glaciihabitans sp. CHu50b-6-2.</title>
        <authorList>
            <person name="Jin L."/>
        </authorList>
    </citation>
    <scope>NUCLEOTIDE SEQUENCE [LARGE SCALE GENOMIC DNA]</scope>
    <source>
        <strain evidence="2 3">CHu50b-6-2</strain>
    </source>
</reference>
<keyword evidence="3" id="KW-1185">Reference proteome</keyword>